<evidence type="ECO:0008006" key="4">
    <source>
        <dbReference type="Google" id="ProtNLM"/>
    </source>
</evidence>
<proteinExistence type="predicted"/>
<sequence>MKRLLAGLAVLIAVQAPTARAQPDTLSFGVIGHTFRKSADDTLLRRALAESDADNLGFVVVNGVKSASEPCSDTLYEQRLGLLSKAKNGVVLSLAGSDWSDCKRENGRPAAMERLTRMRDVYFQDEMSFGDTRLLLTRQSTTTKFRSYAENARWDMGNIVFATINLPAPNNHYLTDAGRNGEFEDRLIANRYWLERVFTFAAREKRSGIVLFCDGNPALHSGRTSVRGPDGSRDGFFEIRRQIIKHAATFPGKVLVVHGGGAGPRKPAAIAWNGNLGDLEVADGWVKVNATPASPTLFGVGNGLKAAAR</sequence>
<comment type="caution">
    <text evidence="2">The sequence shown here is derived from an EMBL/GenBank/DDBJ whole genome shotgun (WGS) entry which is preliminary data.</text>
</comment>
<accession>A0ABY1QGH2</accession>
<evidence type="ECO:0000313" key="3">
    <source>
        <dbReference type="Proteomes" id="UP001158049"/>
    </source>
</evidence>
<reference evidence="2 3" key="1">
    <citation type="submission" date="2017-05" db="EMBL/GenBank/DDBJ databases">
        <authorList>
            <person name="Varghese N."/>
            <person name="Submissions S."/>
        </authorList>
    </citation>
    <scope>NUCLEOTIDE SEQUENCE [LARGE SCALE GENOMIC DNA]</scope>
    <source>
        <strain evidence="2 3">DSM 26001</strain>
    </source>
</reference>
<dbReference type="EMBL" id="FXUL01000016">
    <property type="protein sequence ID" value="SMP70611.1"/>
    <property type="molecule type" value="Genomic_DNA"/>
</dbReference>
<keyword evidence="3" id="KW-1185">Reference proteome</keyword>
<feature type="signal peptide" evidence="1">
    <location>
        <begin position="1"/>
        <end position="21"/>
    </location>
</feature>
<organism evidence="2 3">
    <name type="scientific">Noviherbaspirillum suwonense</name>
    <dbReference type="NCBI Taxonomy" id="1224511"/>
    <lineage>
        <taxon>Bacteria</taxon>
        <taxon>Pseudomonadati</taxon>
        <taxon>Pseudomonadota</taxon>
        <taxon>Betaproteobacteria</taxon>
        <taxon>Burkholderiales</taxon>
        <taxon>Oxalobacteraceae</taxon>
        <taxon>Noviherbaspirillum</taxon>
    </lineage>
</organism>
<dbReference type="Proteomes" id="UP001158049">
    <property type="component" value="Unassembled WGS sequence"/>
</dbReference>
<dbReference type="RefSeq" id="WP_283443809.1">
    <property type="nucleotide sequence ID" value="NZ_FXUL01000016.1"/>
</dbReference>
<protein>
    <recommendedName>
        <fullName evidence="4">Transmembrane protein</fullName>
    </recommendedName>
</protein>
<keyword evidence="1" id="KW-0732">Signal</keyword>
<evidence type="ECO:0000313" key="2">
    <source>
        <dbReference type="EMBL" id="SMP70611.1"/>
    </source>
</evidence>
<gene>
    <name evidence="2" type="ORF">SAMN06295970_11636</name>
</gene>
<feature type="chain" id="PRO_5046249260" description="Transmembrane protein" evidence="1">
    <location>
        <begin position="22"/>
        <end position="309"/>
    </location>
</feature>
<name>A0ABY1QGH2_9BURK</name>
<evidence type="ECO:0000256" key="1">
    <source>
        <dbReference type="SAM" id="SignalP"/>
    </source>
</evidence>